<reference evidence="2 3" key="1">
    <citation type="submission" date="2015-04" db="EMBL/GenBank/DDBJ databases">
        <title>Lasius niger genome sequencing.</title>
        <authorList>
            <person name="Konorov E.A."/>
            <person name="Nikitin M.A."/>
            <person name="Kirill M.V."/>
            <person name="Chang P."/>
        </authorList>
    </citation>
    <scope>NUCLEOTIDE SEQUENCE [LARGE SCALE GENOMIC DNA]</scope>
    <source>
        <tissue evidence="2">Whole</tissue>
    </source>
</reference>
<gene>
    <name evidence="2" type="ORF">RF55_13297</name>
</gene>
<dbReference type="AlphaFoldDB" id="A0A0J7KAY9"/>
<feature type="compositionally biased region" description="Basic and acidic residues" evidence="1">
    <location>
        <begin position="73"/>
        <end position="104"/>
    </location>
</feature>
<feature type="region of interest" description="Disordered" evidence="1">
    <location>
        <begin position="44"/>
        <end position="156"/>
    </location>
</feature>
<feature type="compositionally biased region" description="Basic and acidic residues" evidence="1">
    <location>
        <begin position="304"/>
        <end position="320"/>
    </location>
</feature>
<dbReference type="Proteomes" id="UP000036403">
    <property type="component" value="Unassembled WGS sequence"/>
</dbReference>
<proteinExistence type="predicted"/>
<feature type="compositionally biased region" description="Basic and acidic residues" evidence="1">
    <location>
        <begin position="122"/>
        <end position="134"/>
    </location>
</feature>
<evidence type="ECO:0000256" key="1">
    <source>
        <dbReference type="SAM" id="MobiDB-lite"/>
    </source>
</evidence>
<evidence type="ECO:0000313" key="2">
    <source>
        <dbReference type="EMBL" id="KMQ87421.1"/>
    </source>
</evidence>
<accession>A0A0J7KAY9</accession>
<sequence length="463" mass="52159">MGPPVQAATSQGGKRRRRVKWSPDLQTAELRGCTVSLERMIFARFDPDDGSEPTFGQETEDDILNPDVTDGEVDMRATQRFRREIEMMEKGSTREAKRAREERRQRRSQLKSQALGSDSESDLGRNEDVVERVRSKSKSRSPITVRHSPPVGETPNVDVVSVVRNATSSQSPQTCVAPSAEEADYVGLSEALERLNKARREELRVREEENILNPDFLPASVKWERKFSDAETYLDSVQGFSAVELETKAKKVLALVELSVAYTPVLEDRATSPITDWLKGMKESSAQTEEHPRSDWTAVTGKRSRMEVDKPSKDQHDPPAKRGKRRMELLQTDPRKRKPEEAKDHKKDPMKEGNKQTPIGTNDPLGEKPKKRRRKGKGKRGRGKVPNPPRHPRSAAVTLAIPEGGSLTYRDVLVKAREKISLTNLKISESRVRRTMTGAILIEIPDKEAPQKADRLHDESIGK</sequence>
<dbReference type="EMBL" id="LBMM01010500">
    <property type="protein sequence ID" value="KMQ87421.1"/>
    <property type="molecule type" value="Genomic_DNA"/>
</dbReference>
<name>A0A0J7KAY9_LASNI</name>
<protein>
    <submittedName>
        <fullName evidence="2">Uncharacterized protein</fullName>
    </submittedName>
</protein>
<dbReference type="OrthoDB" id="7490362at2759"/>
<dbReference type="PaxDb" id="67767-A0A0J7KAY9"/>
<feature type="region of interest" description="Disordered" evidence="1">
    <location>
        <begin position="282"/>
        <end position="393"/>
    </location>
</feature>
<feature type="compositionally biased region" description="Basic residues" evidence="1">
    <location>
        <begin position="369"/>
        <end position="383"/>
    </location>
</feature>
<organism evidence="2 3">
    <name type="scientific">Lasius niger</name>
    <name type="common">Black garden ant</name>
    <dbReference type="NCBI Taxonomy" id="67767"/>
    <lineage>
        <taxon>Eukaryota</taxon>
        <taxon>Metazoa</taxon>
        <taxon>Ecdysozoa</taxon>
        <taxon>Arthropoda</taxon>
        <taxon>Hexapoda</taxon>
        <taxon>Insecta</taxon>
        <taxon>Pterygota</taxon>
        <taxon>Neoptera</taxon>
        <taxon>Endopterygota</taxon>
        <taxon>Hymenoptera</taxon>
        <taxon>Apocrita</taxon>
        <taxon>Aculeata</taxon>
        <taxon>Formicoidea</taxon>
        <taxon>Formicidae</taxon>
        <taxon>Formicinae</taxon>
        <taxon>Lasius</taxon>
        <taxon>Lasius</taxon>
    </lineage>
</organism>
<feature type="region of interest" description="Disordered" evidence="1">
    <location>
        <begin position="1"/>
        <end position="23"/>
    </location>
</feature>
<comment type="caution">
    <text evidence="2">The sequence shown here is derived from an EMBL/GenBank/DDBJ whole genome shotgun (WGS) entry which is preliminary data.</text>
</comment>
<feature type="compositionally biased region" description="Acidic residues" evidence="1">
    <location>
        <begin position="58"/>
        <end position="72"/>
    </location>
</feature>
<keyword evidence="3" id="KW-1185">Reference proteome</keyword>
<evidence type="ECO:0000313" key="3">
    <source>
        <dbReference type="Proteomes" id="UP000036403"/>
    </source>
</evidence>
<feature type="compositionally biased region" description="Basic and acidic residues" evidence="1">
    <location>
        <begin position="338"/>
        <end position="354"/>
    </location>
</feature>